<dbReference type="EMBL" id="UYYA01004198">
    <property type="protein sequence ID" value="VDM60337.1"/>
    <property type="molecule type" value="Genomic_DNA"/>
</dbReference>
<dbReference type="InterPro" id="IPR006342">
    <property type="entry name" value="FkbM_mtfrase"/>
</dbReference>
<dbReference type="PANTHER" id="PTHR22989">
    <property type="entry name" value="UNCHARACTERIZED DUF13 C.ELEGANS"/>
    <property type="match status" value="1"/>
</dbReference>
<feature type="domain" description="Methyltransferase FkbM" evidence="1">
    <location>
        <begin position="111"/>
        <end position="179"/>
    </location>
</feature>
<keyword evidence="3" id="KW-1185">Reference proteome</keyword>
<gene>
    <name evidence="2" type="ORF">ACOC_LOCUS8752</name>
</gene>
<dbReference type="PANTHER" id="PTHR22989:SF4">
    <property type="entry name" value="METHYLTRANSFERASE FKBM DOMAIN-CONTAINING PROTEIN"/>
    <property type="match status" value="1"/>
</dbReference>
<accession>A0A3P7I5J4</accession>
<reference evidence="2 3" key="1">
    <citation type="submission" date="2018-11" db="EMBL/GenBank/DDBJ databases">
        <authorList>
            <consortium name="Pathogen Informatics"/>
        </authorList>
    </citation>
    <scope>NUCLEOTIDE SEQUENCE [LARGE SCALE GENOMIC DNA]</scope>
    <source>
        <strain evidence="2 3">Costa Rica</strain>
    </source>
</reference>
<evidence type="ECO:0000259" key="1">
    <source>
        <dbReference type="Pfam" id="PF05050"/>
    </source>
</evidence>
<evidence type="ECO:0000313" key="3">
    <source>
        <dbReference type="Proteomes" id="UP000267027"/>
    </source>
</evidence>
<dbReference type="Pfam" id="PF05050">
    <property type="entry name" value="Methyltransf_21"/>
    <property type="match status" value="1"/>
</dbReference>
<dbReference type="AlphaFoldDB" id="A0A3P7I5J4"/>
<protein>
    <recommendedName>
        <fullName evidence="1">Methyltransferase FkbM domain-containing protein</fullName>
    </recommendedName>
</protein>
<sequence length="228" mass="26416">MILLQHYNSSHFQTSKPSVVVSLGIGADIRAEEKLKEVLPKVKIFSLFVYNDAKMATYQVKLSVRSGNDINTLRDQHWSFFGADPVMIPNAELFSKVGKFFPFAITNSVTINRQYRVTVEHINVLGFFLIMLERNFIDHVIMDNEGPEYDFIPMIAINNVFAKNGICICHMNVEVSEGYEKFTKIMWDLLVAGRFGIIHNLSIGHQRMFIVNYEDRRCTEKYLEQFFK</sequence>
<name>A0A3P7I5J4_ANGCS</name>
<dbReference type="Proteomes" id="UP000267027">
    <property type="component" value="Unassembled WGS sequence"/>
</dbReference>
<dbReference type="OrthoDB" id="5867391at2759"/>
<evidence type="ECO:0000313" key="2">
    <source>
        <dbReference type="EMBL" id="VDM60337.1"/>
    </source>
</evidence>
<organism evidence="2 3">
    <name type="scientific">Angiostrongylus costaricensis</name>
    <name type="common">Nematode worm</name>
    <dbReference type="NCBI Taxonomy" id="334426"/>
    <lineage>
        <taxon>Eukaryota</taxon>
        <taxon>Metazoa</taxon>
        <taxon>Ecdysozoa</taxon>
        <taxon>Nematoda</taxon>
        <taxon>Chromadorea</taxon>
        <taxon>Rhabditida</taxon>
        <taxon>Rhabditina</taxon>
        <taxon>Rhabditomorpha</taxon>
        <taxon>Strongyloidea</taxon>
        <taxon>Metastrongylidae</taxon>
        <taxon>Angiostrongylus</taxon>
    </lineage>
</organism>
<proteinExistence type="predicted"/>